<feature type="transmembrane region" description="Helical" evidence="1">
    <location>
        <begin position="443"/>
        <end position="461"/>
    </location>
</feature>
<dbReference type="AlphaFoldDB" id="A3K636"/>
<feature type="transmembrane region" description="Helical" evidence="1">
    <location>
        <begin position="285"/>
        <end position="303"/>
    </location>
</feature>
<feature type="transmembrane region" description="Helical" evidence="1">
    <location>
        <begin position="381"/>
        <end position="400"/>
    </location>
</feature>
<dbReference type="Pfam" id="PF13795">
    <property type="entry name" value="HupE_UreJ_2"/>
    <property type="match status" value="1"/>
</dbReference>
<keyword evidence="3" id="KW-1185">Reference proteome</keyword>
<reference evidence="2 3" key="1">
    <citation type="submission" date="2006-06" db="EMBL/GenBank/DDBJ databases">
        <authorList>
            <person name="Moran M.A."/>
            <person name="Ferriera S."/>
            <person name="Johnson J."/>
            <person name="Kravitz S."/>
            <person name="Beeson K."/>
            <person name="Sutton G."/>
            <person name="Rogers Y.-H."/>
            <person name="Friedman R."/>
            <person name="Frazier M."/>
            <person name="Venter J.C."/>
        </authorList>
    </citation>
    <scope>NUCLEOTIDE SEQUENCE [LARGE SCALE GENOMIC DNA]</scope>
    <source>
        <strain evidence="2 3">E-37</strain>
    </source>
</reference>
<evidence type="ECO:0000313" key="3">
    <source>
        <dbReference type="Proteomes" id="UP000005713"/>
    </source>
</evidence>
<dbReference type="EMBL" id="AAYA01000010">
    <property type="protein sequence ID" value="EBA07186.1"/>
    <property type="molecule type" value="Genomic_DNA"/>
</dbReference>
<proteinExistence type="predicted"/>
<gene>
    <name evidence="2" type="ORF">SSE37_06104</name>
</gene>
<keyword evidence="1" id="KW-0472">Membrane</keyword>
<dbReference type="Proteomes" id="UP000005713">
    <property type="component" value="Unassembled WGS sequence"/>
</dbReference>
<sequence length="466" mass="50033">MAGYRRTVGPHQPLIPSDIASSWFENAATETSMIRALAALLASLLWLTTAAAHEVRPAIGDLTTDGSDLSLVLRLSAEPLLADVDLEGLEDTNASDKAAEVDTLRALSPDDLRTRIQTESQAILAPVTITTQDGTDVPLSLGNVEVEDVPNIELPRESRLFLNGNLPSGTQSLTVSWPSEYGTLILRQMDVEDGYTGYLTGGPSDTITLSGGDAQGWFATFASYIPVGFEHILPMGLDHILFVLGLFFLSTRLGPLLWQISAFTLAHTVTLALGALGYVSIPGSIVEPIIAASIVYVAVENIVSDKLHRWRPLVVFVFGLLHGLGFASVLQEFGLPKGQFIPALIGFNVGVEFGQLTVIALAFLLVALAQRTDRMKADQRMAQVVYGVLAIVFVAAGYLLNGPGFTAAMGAEAPIFLWPLAALSVACLLSAHFVDHLHAYRRYVAMPASVAIACVGAYWFVERVFL</sequence>
<evidence type="ECO:0000313" key="2">
    <source>
        <dbReference type="EMBL" id="EBA07186.1"/>
    </source>
</evidence>
<evidence type="ECO:0008006" key="4">
    <source>
        <dbReference type="Google" id="ProtNLM"/>
    </source>
</evidence>
<organism evidence="2 3">
    <name type="scientific">Sagittula stellata (strain ATCC 700073 / DSM 11524 / E-37)</name>
    <dbReference type="NCBI Taxonomy" id="388399"/>
    <lineage>
        <taxon>Bacteria</taxon>
        <taxon>Pseudomonadati</taxon>
        <taxon>Pseudomonadota</taxon>
        <taxon>Alphaproteobacteria</taxon>
        <taxon>Rhodobacterales</taxon>
        <taxon>Roseobacteraceae</taxon>
        <taxon>Sagittula</taxon>
    </lineage>
</organism>
<feature type="transmembrane region" description="Helical" evidence="1">
    <location>
        <begin position="415"/>
        <end position="434"/>
    </location>
</feature>
<accession>A3K636</accession>
<keyword evidence="1" id="KW-1133">Transmembrane helix</keyword>
<protein>
    <recommendedName>
        <fullName evidence="4">HupE/UreJ family protein</fullName>
    </recommendedName>
</protein>
<dbReference type="InterPro" id="IPR032809">
    <property type="entry name" value="Put_HupE_UreJ"/>
</dbReference>
<feature type="transmembrane region" description="Helical" evidence="1">
    <location>
        <begin position="343"/>
        <end position="369"/>
    </location>
</feature>
<comment type="caution">
    <text evidence="2">The sequence shown here is derived from an EMBL/GenBank/DDBJ whole genome shotgun (WGS) entry which is preliminary data.</text>
</comment>
<feature type="transmembrane region" description="Helical" evidence="1">
    <location>
        <begin position="310"/>
        <end position="331"/>
    </location>
</feature>
<keyword evidence="1" id="KW-0812">Transmembrane</keyword>
<name>A3K636_SAGS3</name>
<evidence type="ECO:0000256" key="1">
    <source>
        <dbReference type="SAM" id="Phobius"/>
    </source>
</evidence>
<dbReference type="eggNOG" id="COG2370">
    <property type="taxonomic scope" value="Bacteria"/>
</dbReference>